<gene>
    <name evidence="2" type="ORF">CDD80_2918</name>
</gene>
<dbReference type="OrthoDB" id="5409271at2759"/>
<protein>
    <submittedName>
        <fullName evidence="2">Uncharacterized protein</fullName>
    </submittedName>
</protein>
<sequence length="202" mass="21031">MAAAALTSSAVPIPLFNKKSEATVAAIRSLSPPPAYVLKPKMEVRTLAPAEVELSERQPQPFNAGVPLTTLLDSSDDSDCESLSAINLSINTSVVVSSNNNTVYLKDPATNANEIAMAVVNALRDGSCGKSGIPMIDEDGRPRPLRIHVQAGLTVEGAGNIVGSDVAAVAASRRRGWESDAESEDGRLSGASSPASKRQCCD</sequence>
<accession>A0A2C5ZJB0</accession>
<comment type="caution">
    <text evidence="2">The sequence shown here is derived from an EMBL/GenBank/DDBJ whole genome shotgun (WGS) entry which is preliminary data.</text>
</comment>
<evidence type="ECO:0000256" key="1">
    <source>
        <dbReference type="SAM" id="MobiDB-lite"/>
    </source>
</evidence>
<dbReference type="EMBL" id="NJES01000026">
    <property type="protein sequence ID" value="PHH80076.1"/>
    <property type="molecule type" value="Genomic_DNA"/>
</dbReference>
<feature type="region of interest" description="Disordered" evidence="1">
    <location>
        <begin position="174"/>
        <end position="202"/>
    </location>
</feature>
<evidence type="ECO:0000313" key="3">
    <source>
        <dbReference type="Proteomes" id="UP000226431"/>
    </source>
</evidence>
<proteinExistence type="predicted"/>
<keyword evidence="3" id="KW-1185">Reference proteome</keyword>
<dbReference type="AlphaFoldDB" id="A0A2C5ZJB0"/>
<reference evidence="2 3" key="1">
    <citation type="submission" date="2017-06" db="EMBL/GenBank/DDBJ databases">
        <title>Ant-infecting Ophiocordyceps genomes reveal a high diversity of potential behavioral manipulation genes and a possible major role for enterotoxins.</title>
        <authorList>
            <person name="De Bekker C."/>
            <person name="Evans H.C."/>
            <person name="Brachmann A."/>
            <person name="Hughes D.P."/>
        </authorList>
    </citation>
    <scope>NUCLEOTIDE SEQUENCE [LARGE SCALE GENOMIC DNA]</scope>
    <source>
        <strain evidence="2 3">Map16</strain>
    </source>
</reference>
<name>A0A2C5ZJB0_9HYPO</name>
<dbReference type="Proteomes" id="UP000226431">
    <property type="component" value="Unassembled WGS sequence"/>
</dbReference>
<organism evidence="2 3">
    <name type="scientific">Ophiocordyceps camponoti-rufipedis</name>
    <dbReference type="NCBI Taxonomy" id="2004952"/>
    <lineage>
        <taxon>Eukaryota</taxon>
        <taxon>Fungi</taxon>
        <taxon>Dikarya</taxon>
        <taxon>Ascomycota</taxon>
        <taxon>Pezizomycotina</taxon>
        <taxon>Sordariomycetes</taxon>
        <taxon>Hypocreomycetidae</taxon>
        <taxon>Hypocreales</taxon>
        <taxon>Ophiocordycipitaceae</taxon>
        <taxon>Ophiocordyceps</taxon>
    </lineage>
</organism>
<evidence type="ECO:0000313" key="2">
    <source>
        <dbReference type="EMBL" id="PHH80076.1"/>
    </source>
</evidence>